<dbReference type="Gene3D" id="1.20.1480.40">
    <property type="entry name" value="Uncharacterised protein PF16133, DUF4844"/>
    <property type="match status" value="1"/>
</dbReference>
<organism evidence="1 2">
    <name type="scientific">Pseudoduganella flava</name>
    <dbReference type="NCBI Taxonomy" id="871742"/>
    <lineage>
        <taxon>Bacteria</taxon>
        <taxon>Pseudomonadati</taxon>
        <taxon>Pseudomonadota</taxon>
        <taxon>Betaproteobacteria</taxon>
        <taxon>Burkholderiales</taxon>
        <taxon>Oxalobacteraceae</taxon>
        <taxon>Telluria group</taxon>
        <taxon>Pseudoduganella</taxon>
    </lineage>
</organism>
<protein>
    <submittedName>
        <fullName evidence="1">Uncharacterized protein</fullName>
    </submittedName>
</protein>
<proteinExistence type="predicted"/>
<evidence type="ECO:0000313" key="1">
    <source>
        <dbReference type="EMBL" id="QGZ40046.1"/>
    </source>
</evidence>
<reference evidence="1 2" key="1">
    <citation type="submission" date="2019-12" db="EMBL/GenBank/DDBJ databases">
        <title>Draft Genome Sequences of Six Type Strains of the Genus Massilia.</title>
        <authorList>
            <person name="Miess H."/>
            <person name="Frediansyah A."/>
            <person name="Goeker M."/>
            <person name="Gross H."/>
        </authorList>
    </citation>
    <scope>NUCLEOTIDE SEQUENCE [LARGE SCALE GENOMIC DNA]</scope>
    <source>
        <strain evidence="1 2">DSM 26639</strain>
    </source>
</reference>
<dbReference type="Proteomes" id="UP000437862">
    <property type="component" value="Chromosome"/>
</dbReference>
<accession>A0ABX6FRC2</accession>
<dbReference type="InterPro" id="IPR043767">
    <property type="entry name" value="DUF5713"/>
</dbReference>
<sequence>MKSLDDILHSDFLPEGDLELLDKVRPILIRLINRLKEQGPQASEDERLKAFAEAFHHINQFEDEIETVERETILEAMYDIGDAVGLDRTTQYCEDWRGDW</sequence>
<dbReference type="EMBL" id="CP046904">
    <property type="protein sequence ID" value="QGZ40046.1"/>
    <property type="molecule type" value="Genomic_DNA"/>
</dbReference>
<dbReference type="InterPro" id="IPR038360">
    <property type="entry name" value="DUF4844_sf"/>
</dbReference>
<gene>
    <name evidence="1" type="ORF">GO485_13920</name>
</gene>
<name>A0ABX6FRC2_9BURK</name>
<evidence type="ECO:0000313" key="2">
    <source>
        <dbReference type="Proteomes" id="UP000437862"/>
    </source>
</evidence>
<keyword evidence="2" id="KW-1185">Reference proteome</keyword>
<dbReference type="Pfam" id="PF18977">
    <property type="entry name" value="DUF5713"/>
    <property type="match status" value="1"/>
</dbReference>